<name>A0A2G5DK19_AQUCA</name>
<evidence type="ECO:0000313" key="2">
    <source>
        <dbReference type="Proteomes" id="UP000230069"/>
    </source>
</evidence>
<evidence type="ECO:0000313" key="1">
    <source>
        <dbReference type="EMBL" id="PIA43865.1"/>
    </source>
</evidence>
<dbReference type="Proteomes" id="UP000230069">
    <property type="component" value="Unassembled WGS sequence"/>
</dbReference>
<dbReference type="InParanoid" id="A0A2G5DK19"/>
<keyword evidence="2" id="KW-1185">Reference proteome</keyword>
<protein>
    <submittedName>
        <fullName evidence="1">Uncharacterized protein</fullName>
    </submittedName>
</protein>
<organism evidence="1 2">
    <name type="scientific">Aquilegia coerulea</name>
    <name type="common">Rocky mountain columbine</name>
    <dbReference type="NCBI Taxonomy" id="218851"/>
    <lineage>
        <taxon>Eukaryota</taxon>
        <taxon>Viridiplantae</taxon>
        <taxon>Streptophyta</taxon>
        <taxon>Embryophyta</taxon>
        <taxon>Tracheophyta</taxon>
        <taxon>Spermatophyta</taxon>
        <taxon>Magnoliopsida</taxon>
        <taxon>Ranunculales</taxon>
        <taxon>Ranunculaceae</taxon>
        <taxon>Thalictroideae</taxon>
        <taxon>Aquilegia</taxon>
    </lineage>
</organism>
<sequence>MVCPLQGTELECVDFIFVECDVNDSGLKYSITLQVIDGKIHKIFSTEAMEVNTLGSKTELNISDVLDDIEDQRWVSTEMKESDIKDVEEPNSLVFAKLKYVSEASPNPKPQVVLPYASPNWISSQFLNQVNKHARRQPACTVIVRYQ</sequence>
<proteinExistence type="predicted"/>
<reference evidence="1 2" key="1">
    <citation type="submission" date="2017-09" db="EMBL/GenBank/DDBJ databases">
        <title>WGS assembly of Aquilegia coerulea Goldsmith.</title>
        <authorList>
            <person name="Hodges S."/>
            <person name="Kramer E."/>
            <person name="Nordborg M."/>
            <person name="Tomkins J."/>
            <person name="Borevitz J."/>
            <person name="Derieg N."/>
            <person name="Yan J."/>
            <person name="Mihaltcheva S."/>
            <person name="Hayes R.D."/>
            <person name="Rokhsar D."/>
        </authorList>
    </citation>
    <scope>NUCLEOTIDE SEQUENCE [LARGE SCALE GENOMIC DNA]</scope>
    <source>
        <strain evidence="2">cv. Goldsmith</strain>
    </source>
</reference>
<accession>A0A2G5DK19</accession>
<dbReference type="AlphaFoldDB" id="A0A2G5DK19"/>
<dbReference type="EMBL" id="KZ305035">
    <property type="protein sequence ID" value="PIA43865.1"/>
    <property type="molecule type" value="Genomic_DNA"/>
</dbReference>
<gene>
    <name evidence="1" type="ORF">AQUCO_01800125v1</name>
</gene>